<reference evidence="2" key="1">
    <citation type="submission" date="2018-06" db="EMBL/GenBank/DDBJ databases">
        <title>Aestuariibacter litoralis strain KCTC 52945T.</title>
        <authorList>
            <person name="Li X."/>
            <person name="Salam N."/>
            <person name="Li J.-L."/>
            <person name="Chen Y.-M."/>
            <person name="Yang Z.-W."/>
            <person name="Zhang L.-Y."/>
            <person name="Han M.-X."/>
            <person name="Xiao M."/>
            <person name="Li W.-J."/>
        </authorList>
    </citation>
    <scope>NUCLEOTIDE SEQUENCE [LARGE SCALE GENOMIC DNA]</scope>
    <source>
        <strain evidence="2">KCTC 52945</strain>
    </source>
</reference>
<accession>A0A2W2C8U0</accession>
<proteinExistence type="predicted"/>
<dbReference type="RefSeq" id="WP_111198850.1">
    <property type="nucleotide sequence ID" value="NZ_QKVK01000005.1"/>
</dbReference>
<dbReference type="Proteomes" id="UP000248795">
    <property type="component" value="Unassembled WGS sequence"/>
</dbReference>
<evidence type="ECO:0000313" key="2">
    <source>
        <dbReference type="Proteomes" id="UP000248795"/>
    </source>
</evidence>
<sequence>MNQANLQLEGLLMAVAALNRMLVEKGLASAHEIDTALRRAEARITSDDRFQDADIALANRDAMCFPIRLLRLANADEDCAAVSFGELARQVGLSKPRYNDQR</sequence>
<comment type="caution">
    <text evidence="1">The sequence shown here is derived from an EMBL/GenBank/DDBJ whole genome shotgun (WGS) entry which is preliminary data.</text>
</comment>
<keyword evidence="2" id="KW-1185">Reference proteome</keyword>
<dbReference type="AlphaFoldDB" id="A0A2W2C8U0"/>
<organism evidence="1 2">
    <name type="scientific">Aestuariivirga litoralis</name>
    <dbReference type="NCBI Taxonomy" id="2650924"/>
    <lineage>
        <taxon>Bacteria</taxon>
        <taxon>Pseudomonadati</taxon>
        <taxon>Pseudomonadota</taxon>
        <taxon>Alphaproteobacteria</taxon>
        <taxon>Hyphomicrobiales</taxon>
        <taxon>Aestuariivirgaceae</taxon>
        <taxon>Aestuariivirga</taxon>
    </lineage>
</organism>
<gene>
    <name evidence="1" type="ORF">DK847_12500</name>
</gene>
<name>A0A2W2C8U0_9HYPH</name>
<protein>
    <submittedName>
        <fullName evidence="1">Uncharacterized protein</fullName>
    </submittedName>
</protein>
<evidence type="ECO:0000313" key="1">
    <source>
        <dbReference type="EMBL" id="PZF76613.1"/>
    </source>
</evidence>
<dbReference type="EMBL" id="QKVK01000005">
    <property type="protein sequence ID" value="PZF76613.1"/>
    <property type="molecule type" value="Genomic_DNA"/>
</dbReference>